<feature type="compositionally biased region" description="Low complexity" evidence="1">
    <location>
        <begin position="412"/>
        <end position="424"/>
    </location>
</feature>
<feature type="region of interest" description="Disordered" evidence="1">
    <location>
        <begin position="212"/>
        <end position="301"/>
    </location>
</feature>
<dbReference type="EMBL" id="VDMD01000017">
    <property type="protein sequence ID" value="TRM61282.1"/>
    <property type="molecule type" value="Genomic_DNA"/>
</dbReference>
<feature type="region of interest" description="Disordered" evidence="1">
    <location>
        <begin position="362"/>
        <end position="492"/>
    </location>
</feature>
<accession>A0A550C903</accession>
<protein>
    <submittedName>
        <fullName evidence="2">Uncharacterized protein</fullName>
    </submittedName>
</protein>
<dbReference type="Proteomes" id="UP000320762">
    <property type="component" value="Unassembled WGS sequence"/>
</dbReference>
<dbReference type="AlphaFoldDB" id="A0A550C903"/>
<evidence type="ECO:0000256" key="1">
    <source>
        <dbReference type="SAM" id="MobiDB-lite"/>
    </source>
</evidence>
<feature type="compositionally biased region" description="Acidic residues" evidence="1">
    <location>
        <begin position="257"/>
        <end position="279"/>
    </location>
</feature>
<reference evidence="2 3" key="1">
    <citation type="journal article" date="2019" name="New Phytol.">
        <title>Comparative genomics reveals unique wood-decay strategies and fruiting body development in the Schizophyllaceae.</title>
        <authorList>
            <person name="Almasi E."/>
            <person name="Sahu N."/>
            <person name="Krizsan K."/>
            <person name="Balint B."/>
            <person name="Kovacs G.M."/>
            <person name="Kiss B."/>
            <person name="Cseklye J."/>
            <person name="Drula E."/>
            <person name="Henrissat B."/>
            <person name="Nagy I."/>
            <person name="Chovatia M."/>
            <person name="Adam C."/>
            <person name="LaButti K."/>
            <person name="Lipzen A."/>
            <person name="Riley R."/>
            <person name="Grigoriev I.V."/>
            <person name="Nagy L.G."/>
        </authorList>
    </citation>
    <scope>NUCLEOTIDE SEQUENCE [LARGE SCALE GENOMIC DNA]</scope>
    <source>
        <strain evidence="2 3">NL-1724</strain>
    </source>
</reference>
<organism evidence="2 3">
    <name type="scientific">Schizophyllum amplum</name>
    <dbReference type="NCBI Taxonomy" id="97359"/>
    <lineage>
        <taxon>Eukaryota</taxon>
        <taxon>Fungi</taxon>
        <taxon>Dikarya</taxon>
        <taxon>Basidiomycota</taxon>
        <taxon>Agaricomycotina</taxon>
        <taxon>Agaricomycetes</taxon>
        <taxon>Agaricomycetidae</taxon>
        <taxon>Agaricales</taxon>
        <taxon>Schizophyllaceae</taxon>
        <taxon>Schizophyllum</taxon>
    </lineage>
</organism>
<sequence>MARRRRRGKGKGPAGRAPDRERNPRKQPLPDCERATTPVTDTRPSRPPDNRERTIQRAGVEACLMTGKRGSANVHCTHVLPRTFEWTHGDIFVLFRASVGLVIRKNGETIRVLNMDTTANMELLYHALHALFDGPSVRSGFGMGKFALVPVNLPFFLKRIRENPKMPYPELFPESTYEYKIVVFGRGDNDLFGRHADFLRSYDNTVPEDLASEDAHNEACSATSENADENDNQDDDEGKSEHDDEDDQAEGVTEANEWSDDSENDEDYNADEDEEDSDDHDIPTSDSGPVSDPDVIPFFLNRGDPQLDVPMRSHLNPVFPILDFALKMQTRMKDEVLLTTLSRDDRAFYIDDLYPSVQHWLEPAEKDDEEPEDLEADMSEAGRPKRKTRQDAKSEKLAKAAPMASVQKRTAKTSPTATSSRAPPASIPPTPTGPRRSQRSGVRARTPEGARKLRSRTVPAASTGSKRTRAQASIADDDQPPKKRARKATTRA</sequence>
<feature type="compositionally biased region" description="Acidic residues" evidence="1">
    <location>
        <begin position="226"/>
        <end position="249"/>
    </location>
</feature>
<name>A0A550C903_9AGAR</name>
<evidence type="ECO:0000313" key="2">
    <source>
        <dbReference type="EMBL" id="TRM61282.1"/>
    </source>
</evidence>
<feature type="compositionally biased region" description="Basic residues" evidence="1">
    <location>
        <begin position="1"/>
        <end position="10"/>
    </location>
</feature>
<evidence type="ECO:0000313" key="3">
    <source>
        <dbReference type="Proteomes" id="UP000320762"/>
    </source>
</evidence>
<feature type="compositionally biased region" description="Basic and acidic residues" evidence="1">
    <location>
        <begin position="43"/>
        <end position="54"/>
    </location>
</feature>
<feature type="compositionally biased region" description="Acidic residues" evidence="1">
    <location>
        <begin position="365"/>
        <end position="378"/>
    </location>
</feature>
<comment type="caution">
    <text evidence="2">The sequence shown here is derived from an EMBL/GenBank/DDBJ whole genome shotgun (WGS) entry which is preliminary data.</text>
</comment>
<gene>
    <name evidence="2" type="ORF">BD626DRAFT_84496</name>
</gene>
<feature type="region of interest" description="Disordered" evidence="1">
    <location>
        <begin position="1"/>
        <end position="54"/>
    </location>
</feature>
<feature type="compositionally biased region" description="Basic and acidic residues" evidence="1">
    <location>
        <begin position="389"/>
        <end position="398"/>
    </location>
</feature>
<feature type="compositionally biased region" description="Basic residues" evidence="1">
    <location>
        <begin position="482"/>
        <end position="492"/>
    </location>
</feature>
<keyword evidence="3" id="KW-1185">Reference proteome</keyword>
<proteinExistence type="predicted"/>